<feature type="compositionally biased region" description="Polar residues" evidence="1">
    <location>
        <begin position="990"/>
        <end position="1002"/>
    </location>
</feature>
<feature type="compositionally biased region" description="Polar residues" evidence="1">
    <location>
        <begin position="252"/>
        <end position="265"/>
    </location>
</feature>
<dbReference type="EMBL" id="CP092886">
    <property type="protein sequence ID" value="UYV84850.1"/>
    <property type="molecule type" value="Genomic_DNA"/>
</dbReference>
<feature type="region of interest" description="Disordered" evidence="1">
    <location>
        <begin position="605"/>
        <end position="646"/>
    </location>
</feature>
<feature type="region of interest" description="Disordered" evidence="1">
    <location>
        <begin position="979"/>
        <end position="1036"/>
    </location>
</feature>
<sequence length="1137" mass="124042">MLKKFNEGKSKAVFNIITGDETCIYNFDPETKLQSTLWCSSKSPPPKKIRRAQSVGKQMVRSRPRAQLRGVLRHDNARLHTLAQTLDFLAKSGVQLVTHPPYSPDLAPCDFFYFQKLMQEVLKLKKHIKTLEEKNAYYQNLLRKAGISTEEVWDENLHRCPQKPTLDQASALLKRLENGGLPNGLSRSKKTHVQQTSQQLAQSHHVQQNQQSAQQVVQHQLPGQQQRAVQHQPFGQHRVLQTQTQPAQLNVQQQLPSQSHQTIFSTKKVDRSRPTPEPAEVIIEQGTLSSMATGTTTVMTQALPQIPVMSTNPAAPPPIQMTAGGSGPSLIVINDNGIPILHNVVTFQNSPIILNSASSSPLLAPAATNFSDSSPCVSKDMGPPPQRIASAPSVPTTGPSEVIIRPQSADTMKQVPGSSSSTITFSSTPLQPLLSPATHVLPTAAPADSARMQLVTGGMIGFNQQQGSLYSTGPPTLPTALILPNGQIIPVVSQPSLMYPNLTWTNKISSLVKPPPPLPPQLPITRPAAPISEINCPKNIAKKIQMQKKIPASTELSALPEADRLAKLVAASNTTTNTTASLTEGEICKNKVPLRNIKSAPAPKKCTINIKPQPSTTKITTSVNSSQSSAAPPVSSTEIQKSIDSLPPPLIEPELVPTSVNRSTNDILAQATESIFSPTELSPPTLTQEAHIECSLSKDKELERHKDNNDIISAEKSHDLLSSITASVFSGTISTEDIYVEAITSHSTPENTVKDSSDSTNTKRFRPFTTEPTQGKRNLLLHLPMMIDLNNINALHQLSWIPHIQTILSEVINLPLQPLIMATLFLNLLNLVGLHLADHLAPFLLNQLLLLRVIQIYHLTFQMLLQILEFNNIITLLDLMHAYKTLHHNYIPSSTSSTTSQRYELGINSASGKLDQHSQNNLNKIPSPAKPSKSNSKKSKQQAPTDNTASINVPSLPFDNNRNNSAGLSYFPVPDLSGTSKHDSFGNPRYFSSSQRLPNDQSGRMGPAPHHHRPPHPPPPPPESYNQLFKPQAPDPSLKFQTTSFGMPAPSGSGGQPHVPNFNLSNIFQDIGGPDAIGFSPMKFPSSLTPQSSQVMETQAPQPRSGAYHPRYPPPAPFHSHTPSFGNMIPTLNFPPH</sequence>
<name>A0ABY6LUC5_9ARAC</name>
<evidence type="ECO:0000256" key="1">
    <source>
        <dbReference type="SAM" id="MobiDB-lite"/>
    </source>
</evidence>
<reference evidence="2 3" key="1">
    <citation type="submission" date="2022-03" db="EMBL/GenBank/DDBJ databases">
        <title>A chromosomal length assembly of Cordylochernes scorpioides.</title>
        <authorList>
            <person name="Zeh D."/>
            <person name="Zeh J."/>
        </authorList>
    </citation>
    <scope>NUCLEOTIDE SEQUENCE [LARGE SCALE GENOMIC DNA]</scope>
    <source>
        <strain evidence="2">IN4F17</strain>
        <tissue evidence="2">Whole Body</tissue>
    </source>
</reference>
<accession>A0ABY6LUC5</accession>
<feature type="compositionally biased region" description="Polar residues" evidence="1">
    <location>
        <begin position="945"/>
        <end position="960"/>
    </location>
</feature>
<feature type="region of interest" description="Disordered" evidence="1">
    <location>
        <begin position="912"/>
        <end position="960"/>
    </location>
</feature>
<feature type="compositionally biased region" description="Polar residues" evidence="1">
    <location>
        <begin position="610"/>
        <end position="621"/>
    </location>
</feature>
<evidence type="ECO:0000313" key="2">
    <source>
        <dbReference type="EMBL" id="UYV84850.1"/>
    </source>
</evidence>
<dbReference type="Gene3D" id="3.30.420.10">
    <property type="entry name" value="Ribonuclease H-like superfamily/Ribonuclease H"/>
    <property type="match status" value="1"/>
</dbReference>
<keyword evidence="3" id="KW-1185">Reference proteome</keyword>
<feature type="region of interest" description="Disordered" evidence="1">
    <location>
        <begin position="178"/>
        <end position="223"/>
    </location>
</feature>
<dbReference type="InterPro" id="IPR052709">
    <property type="entry name" value="Transposase-MT_Hybrid"/>
</dbReference>
<gene>
    <name evidence="2" type="ORF">LAZ67_X003712</name>
</gene>
<feature type="compositionally biased region" description="Low complexity" evidence="1">
    <location>
        <begin position="197"/>
        <end position="223"/>
    </location>
</feature>
<feature type="compositionally biased region" description="Low complexity" evidence="1">
    <location>
        <begin position="923"/>
        <end position="934"/>
    </location>
</feature>
<dbReference type="PANTHER" id="PTHR46060">
    <property type="entry name" value="MARINER MOS1 TRANSPOSASE-LIKE PROTEIN"/>
    <property type="match status" value="1"/>
</dbReference>
<protein>
    <submittedName>
        <fullName evidence="2">Uncharacterized protein</fullName>
    </submittedName>
</protein>
<feature type="region of interest" description="Disordered" evidence="1">
    <location>
        <begin position="252"/>
        <end position="277"/>
    </location>
</feature>
<feature type="region of interest" description="Disordered" evidence="1">
    <location>
        <begin position="748"/>
        <end position="769"/>
    </location>
</feature>
<dbReference type="PANTHER" id="PTHR46060:SF1">
    <property type="entry name" value="MARINER MOS1 TRANSPOSASE-LIKE PROTEIN"/>
    <property type="match status" value="1"/>
</dbReference>
<dbReference type="Proteomes" id="UP001235939">
    <property type="component" value="Chromosome X"/>
</dbReference>
<proteinExistence type="predicted"/>
<feature type="compositionally biased region" description="Low complexity" evidence="1">
    <location>
        <begin position="622"/>
        <end position="636"/>
    </location>
</feature>
<dbReference type="InterPro" id="IPR036397">
    <property type="entry name" value="RNaseH_sf"/>
</dbReference>
<evidence type="ECO:0000313" key="3">
    <source>
        <dbReference type="Proteomes" id="UP001235939"/>
    </source>
</evidence>
<organism evidence="2 3">
    <name type="scientific">Cordylochernes scorpioides</name>
    <dbReference type="NCBI Taxonomy" id="51811"/>
    <lineage>
        <taxon>Eukaryota</taxon>
        <taxon>Metazoa</taxon>
        <taxon>Ecdysozoa</taxon>
        <taxon>Arthropoda</taxon>
        <taxon>Chelicerata</taxon>
        <taxon>Arachnida</taxon>
        <taxon>Pseudoscorpiones</taxon>
        <taxon>Cheliferoidea</taxon>
        <taxon>Chernetidae</taxon>
        <taxon>Cordylochernes</taxon>
    </lineage>
</organism>